<evidence type="ECO:0000256" key="4">
    <source>
        <dbReference type="ARBA" id="ARBA00023163"/>
    </source>
</evidence>
<protein>
    <submittedName>
        <fullName evidence="8">Transcription initiation factor TFIID subunit 12 domain</fullName>
    </submittedName>
</protein>
<organism evidence="8 9">
    <name type="scientific">Dillenia turbinata</name>
    <dbReference type="NCBI Taxonomy" id="194707"/>
    <lineage>
        <taxon>Eukaryota</taxon>
        <taxon>Viridiplantae</taxon>
        <taxon>Streptophyta</taxon>
        <taxon>Embryophyta</taxon>
        <taxon>Tracheophyta</taxon>
        <taxon>Spermatophyta</taxon>
        <taxon>Magnoliopsida</taxon>
        <taxon>eudicotyledons</taxon>
        <taxon>Gunneridae</taxon>
        <taxon>Pentapetalae</taxon>
        <taxon>Dilleniales</taxon>
        <taxon>Dilleniaceae</taxon>
        <taxon>Dillenia</taxon>
    </lineage>
</organism>
<evidence type="ECO:0000256" key="2">
    <source>
        <dbReference type="ARBA" id="ARBA00007530"/>
    </source>
</evidence>
<evidence type="ECO:0000313" key="9">
    <source>
        <dbReference type="Proteomes" id="UP001370490"/>
    </source>
</evidence>
<feature type="compositionally biased region" description="Pro residues" evidence="6">
    <location>
        <begin position="308"/>
        <end position="318"/>
    </location>
</feature>
<feature type="compositionally biased region" description="Pro residues" evidence="6">
    <location>
        <begin position="13"/>
        <end position="22"/>
    </location>
</feature>
<keyword evidence="9" id="KW-1185">Reference proteome</keyword>
<dbReference type="EMBL" id="JBAMMX010000003">
    <property type="protein sequence ID" value="KAK6944022.1"/>
    <property type="molecule type" value="Genomic_DNA"/>
</dbReference>
<evidence type="ECO:0000256" key="6">
    <source>
        <dbReference type="SAM" id="MobiDB-lite"/>
    </source>
</evidence>
<sequence>MDRPPTTPQTTDPSPPPHPPPLSSSSSSSSSSSLHPFPIPSLTLAWHPSSPVQHFSPSSLSLPSSSSSSLPSSSPPPPPRGGVAIGVPAHHPSPPQEPTSFSSLNPSSPFGPPFGSLGRGSVTMPDSVPNSNPSQVRPSISGVHTIGMIGSLGSGSQLRPRGMPARIQKRPNFQGHGLLRGMSVGSPSSPSPGALPKVQSHNQSWLLSGSQGEPPLPCPSFRPQINQQTLQQRSHISQQHHHPSPTAANQQQLSSAQQLQQSLPSHQPQEHYGQQFPPLRPPQSISGQGSGIQKASSTAFVQPSTVPSAPPSRVPPPSLEAGESGNRIVSKRSIYELVAQVDPSERLDPEVEDILLDIAEDFVESITTFGCSLAKHQKSTTLEAKDLLIHLERNWNMTIPGFSGDEIKTYKKPLKNDIHRERLAAIKKSMVGPEVTNIKSSAGQAAGNSKGHPAKTPANAIGSLNAMPKAREVA</sequence>
<dbReference type="PANTHER" id="PTHR12264">
    <property type="entry name" value="TRANSCRIPTION INITIATION FACTOR TFIID SUBUNIT 12"/>
    <property type="match status" value="1"/>
</dbReference>
<comment type="caution">
    <text evidence="8">The sequence shown here is derived from an EMBL/GenBank/DDBJ whole genome shotgun (WGS) entry which is preliminary data.</text>
</comment>
<evidence type="ECO:0000256" key="1">
    <source>
        <dbReference type="ARBA" id="ARBA00004123"/>
    </source>
</evidence>
<keyword evidence="3" id="KW-0805">Transcription regulation</keyword>
<dbReference type="GO" id="GO:0017025">
    <property type="term" value="F:TBP-class protein binding"/>
    <property type="evidence" value="ECO:0007669"/>
    <property type="project" value="TreeGrafter"/>
</dbReference>
<feature type="compositionally biased region" description="Low complexity" evidence="6">
    <location>
        <begin position="250"/>
        <end position="267"/>
    </location>
</feature>
<reference evidence="8 9" key="1">
    <citation type="submission" date="2023-12" db="EMBL/GenBank/DDBJ databases">
        <title>A high-quality genome assembly for Dillenia turbinata (Dilleniales).</title>
        <authorList>
            <person name="Chanderbali A."/>
        </authorList>
    </citation>
    <scope>NUCLEOTIDE SEQUENCE [LARGE SCALE GENOMIC DNA]</scope>
    <source>
        <strain evidence="8">LSX21</strain>
        <tissue evidence="8">Leaf</tissue>
    </source>
</reference>
<evidence type="ECO:0000313" key="8">
    <source>
        <dbReference type="EMBL" id="KAK6944022.1"/>
    </source>
</evidence>
<dbReference type="Gene3D" id="1.10.20.10">
    <property type="entry name" value="Histone, subunit A"/>
    <property type="match status" value="1"/>
</dbReference>
<feature type="compositionally biased region" description="Polar residues" evidence="6">
    <location>
        <begin position="128"/>
        <end position="138"/>
    </location>
</feature>
<dbReference type="FunFam" id="1.10.20.10:FF:000011">
    <property type="entry name" value="Transcription initiation factor TFIID subunit 12"/>
    <property type="match status" value="1"/>
</dbReference>
<dbReference type="GO" id="GO:0003677">
    <property type="term" value="F:DNA binding"/>
    <property type="evidence" value="ECO:0007669"/>
    <property type="project" value="TreeGrafter"/>
</dbReference>
<proteinExistence type="inferred from homology"/>
<dbReference type="SUPFAM" id="SSF47113">
    <property type="entry name" value="Histone-fold"/>
    <property type="match status" value="1"/>
</dbReference>
<keyword evidence="5" id="KW-0539">Nucleus</keyword>
<feature type="compositionally biased region" description="Low complexity" evidence="6">
    <location>
        <begin position="56"/>
        <end position="72"/>
    </location>
</feature>
<dbReference type="Proteomes" id="UP001370490">
    <property type="component" value="Unassembled WGS sequence"/>
</dbReference>
<dbReference type="GO" id="GO:0051123">
    <property type="term" value="P:RNA polymerase II preinitiation complex assembly"/>
    <property type="evidence" value="ECO:0007669"/>
    <property type="project" value="TreeGrafter"/>
</dbReference>
<gene>
    <name evidence="8" type="ORF">RJ641_025124</name>
</gene>
<dbReference type="AlphaFoldDB" id="A0AAN8WDP0"/>
<feature type="domain" description="Transcription initiation factor TFIID subunit 12" evidence="7">
    <location>
        <begin position="330"/>
        <end position="397"/>
    </location>
</feature>
<feature type="compositionally biased region" description="Polar residues" evidence="6">
    <location>
        <begin position="437"/>
        <end position="447"/>
    </location>
</feature>
<feature type="compositionally biased region" description="Low complexity" evidence="6">
    <location>
        <begin position="100"/>
        <end position="121"/>
    </location>
</feature>
<feature type="compositionally biased region" description="Low complexity" evidence="6">
    <location>
        <begin position="181"/>
        <end position="192"/>
    </location>
</feature>
<feature type="region of interest" description="Disordered" evidence="6">
    <location>
        <begin position="437"/>
        <end position="474"/>
    </location>
</feature>
<dbReference type="GO" id="GO:0000124">
    <property type="term" value="C:SAGA complex"/>
    <property type="evidence" value="ECO:0007669"/>
    <property type="project" value="InterPro"/>
</dbReference>
<evidence type="ECO:0000256" key="3">
    <source>
        <dbReference type="ARBA" id="ARBA00023015"/>
    </source>
</evidence>
<dbReference type="InterPro" id="IPR003228">
    <property type="entry name" value="TFIID_TAF12_dom"/>
</dbReference>
<feature type="compositionally biased region" description="Polar residues" evidence="6">
    <location>
        <begin position="283"/>
        <end position="302"/>
    </location>
</feature>
<keyword evidence="4" id="KW-0804">Transcription</keyword>
<accession>A0AAN8WDP0</accession>
<dbReference type="InterPro" id="IPR037794">
    <property type="entry name" value="TAF12"/>
</dbReference>
<evidence type="ECO:0000256" key="5">
    <source>
        <dbReference type="ARBA" id="ARBA00023242"/>
    </source>
</evidence>
<feature type="region of interest" description="Disordered" evidence="6">
    <location>
        <begin position="1"/>
        <end position="325"/>
    </location>
</feature>
<evidence type="ECO:0000259" key="7">
    <source>
        <dbReference type="Pfam" id="PF03847"/>
    </source>
</evidence>
<dbReference type="InterPro" id="IPR009072">
    <property type="entry name" value="Histone-fold"/>
</dbReference>
<dbReference type="PANTHER" id="PTHR12264:SF21">
    <property type="entry name" value="TRANSCRIPTION INITIATION FACTOR TFIID SUBUNIT 12"/>
    <property type="match status" value="1"/>
</dbReference>
<feature type="compositionally biased region" description="Low complexity" evidence="6">
    <location>
        <begin position="23"/>
        <end position="36"/>
    </location>
</feature>
<dbReference type="GO" id="GO:0046982">
    <property type="term" value="F:protein heterodimerization activity"/>
    <property type="evidence" value="ECO:0007669"/>
    <property type="project" value="InterPro"/>
</dbReference>
<comment type="subcellular location">
    <subcellularLocation>
        <location evidence="1">Nucleus</location>
    </subcellularLocation>
</comment>
<comment type="similarity">
    <text evidence="2">Belongs to the TAF12 family.</text>
</comment>
<dbReference type="CDD" id="cd07981">
    <property type="entry name" value="HFD_TAF12"/>
    <property type="match status" value="1"/>
</dbReference>
<feature type="compositionally biased region" description="Polar residues" evidence="6">
    <location>
        <begin position="199"/>
        <end position="211"/>
    </location>
</feature>
<dbReference type="GO" id="GO:0005669">
    <property type="term" value="C:transcription factor TFIID complex"/>
    <property type="evidence" value="ECO:0007669"/>
    <property type="project" value="InterPro"/>
</dbReference>
<name>A0AAN8WDP0_9MAGN</name>
<dbReference type="Pfam" id="PF03847">
    <property type="entry name" value="TFIID_20kDa"/>
    <property type="match status" value="1"/>
</dbReference>